<comment type="caution">
    <text evidence="2">The sequence shown here is derived from an EMBL/GenBank/DDBJ whole genome shotgun (WGS) entry which is preliminary data.</text>
</comment>
<reference evidence="2 3" key="1">
    <citation type="submission" date="2016-02" db="EMBL/GenBank/DDBJ databases">
        <title>Genome analysis of coral dinoflagellate symbionts highlights evolutionary adaptations to a symbiotic lifestyle.</title>
        <authorList>
            <person name="Aranda M."/>
            <person name="Li Y."/>
            <person name="Liew Y.J."/>
            <person name="Baumgarten S."/>
            <person name="Simakov O."/>
            <person name="Wilson M."/>
            <person name="Piel J."/>
            <person name="Ashoor H."/>
            <person name="Bougouffa S."/>
            <person name="Bajic V.B."/>
            <person name="Ryu T."/>
            <person name="Ravasi T."/>
            <person name="Bayer T."/>
            <person name="Micklem G."/>
            <person name="Kim H."/>
            <person name="Bhak J."/>
            <person name="Lajeunesse T.C."/>
            <person name="Voolstra C.R."/>
        </authorList>
    </citation>
    <scope>NUCLEOTIDE SEQUENCE [LARGE SCALE GENOMIC DNA]</scope>
    <source>
        <strain evidence="2 3">CCMP2467</strain>
    </source>
</reference>
<evidence type="ECO:0000256" key="1">
    <source>
        <dbReference type="SAM" id="MobiDB-lite"/>
    </source>
</evidence>
<evidence type="ECO:0000313" key="3">
    <source>
        <dbReference type="Proteomes" id="UP000186817"/>
    </source>
</evidence>
<protein>
    <submittedName>
        <fullName evidence="2">Uncharacterized protein</fullName>
    </submittedName>
</protein>
<sequence length="1042" mass="114035">MLHSCYMEGQGQVAPDIVIVILMLCSKRSRLTDPLALTGGKAPVAGQQTCQKLDSSVGIMSPPSFLPGIAFSLRAGKIFGGASWPGRQKALVKGRHCKKFLTLDFQLRRIVDFLLGENLGPGDVKNLGPLGLRFVEGLRGPALHIVKAVKEEVLVSDKGPLWEPCGLDTSKKPESSTSLDPEHGVLSRQLGDPMSTYTMRRRSWYAMLTDLDSEIKLPELLLAEQILMNAGVTEEHLLMIKTSLGQIITVDGVCNELLNQHGNIPQRENKAKVGGGPSCYADAGGNEDWYDYTGEAYTDYGDQGCDTHSPSLGGYEDETASGDLGSEGHGILEHEYEEAEESAEHAADIIQAEAIREGQAHSFVCLDFVYDPRNNPGGPLPASTLRDAARAAKDLPGRCCSDVLALSASYGGRAGYDLAIAGSYGGCPGDWDKDMLFAALRENCDIVMDHDGPVDRPGPRLIPEPELRTVPVTGAYVDAGREAEDERASRLTKKDTVTAPPGADVPLQESGGVPVPLDKLLGIVTKCAVESTSAVLCTVPVAMAPSANWIGVLSEDFAMIAEANLTAEPDLGDYHMEFLDQRQRGLELGPDEFGVNEEVGGDWTGYTMFFRDADHCQNESQHPLLGKWADLGFGAFDEEKPMALTKGLKSWRLPAFSMPGRGERRGGILKAMIKTLITAHQLSGDMAISLTPLQEAMHHSVDRVDGHLRSRSSGTQLLAPIDHCRHLLDSLRQERKSKELKDQAKKILAFLGTRTEKRYLKKTVNQGAGRELNCNKAGPELRTGLDETRAKAEFEEIKKADPGLLRVIPTRWVDIDKAEVILTMPVRYEWTPLREQRPPWAILLRNVAATQRLIKSGDISAAFLQGSELDRKLVLSMPEGSLPEGTSEDDLVIVSTTVYGAKDAPRGCFKNLGAILRHNNLCRVPMEPGFYVMNGTDNNGDTYIKGLLLVHVGNLLWVGDEDMEAAMGRVQQEYRFGSLHQQNFKLCGSWLKQGSQEIEVSCPDLISRVRPVHLEPLRRGQRENAATEKEKSQLRSVQLLAR</sequence>
<organism evidence="2 3">
    <name type="scientific">Symbiodinium microadriaticum</name>
    <name type="common">Dinoflagellate</name>
    <name type="synonym">Zooxanthella microadriatica</name>
    <dbReference type="NCBI Taxonomy" id="2951"/>
    <lineage>
        <taxon>Eukaryota</taxon>
        <taxon>Sar</taxon>
        <taxon>Alveolata</taxon>
        <taxon>Dinophyceae</taxon>
        <taxon>Suessiales</taxon>
        <taxon>Symbiodiniaceae</taxon>
        <taxon>Symbiodinium</taxon>
    </lineage>
</organism>
<dbReference type="OrthoDB" id="10275693at2759"/>
<feature type="compositionally biased region" description="Basic and acidic residues" evidence="1">
    <location>
        <begin position="481"/>
        <end position="496"/>
    </location>
</feature>
<feature type="region of interest" description="Disordered" evidence="1">
    <location>
        <begin position="481"/>
        <end position="510"/>
    </location>
</feature>
<dbReference type="AlphaFoldDB" id="A0A1Q9D5B3"/>
<dbReference type="EMBL" id="LSRX01000716">
    <property type="protein sequence ID" value="OLP90365.1"/>
    <property type="molecule type" value="Genomic_DNA"/>
</dbReference>
<accession>A0A1Q9D5B3</accession>
<evidence type="ECO:0000313" key="2">
    <source>
        <dbReference type="EMBL" id="OLP90365.1"/>
    </source>
</evidence>
<name>A0A1Q9D5B3_SYMMI</name>
<feature type="compositionally biased region" description="Basic and acidic residues" evidence="1">
    <location>
        <begin position="1017"/>
        <end position="1033"/>
    </location>
</feature>
<keyword evidence="3" id="KW-1185">Reference proteome</keyword>
<gene>
    <name evidence="2" type="ORF">AK812_SmicGene28068</name>
</gene>
<proteinExistence type="predicted"/>
<dbReference type="Proteomes" id="UP000186817">
    <property type="component" value="Unassembled WGS sequence"/>
</dbReference>
<feature type="region of interest" description="Disordered" evidence="1">
    <location>
        <begin position="1017"/>
        <end position="1042"/>
    </location>
</feature>